<dbReference type="GO" id="GO:0016740">
    <property type="term" value="F:transferase activity"/>
    <property type="evidence" value="ECO:0007669"/>
    <property type="project" value="UniProtKB-KW"/>
</dbReference>
<comment type="caution">
    <text evidence="2">The sequence shown here is derived from an EMBL/GenBank/DDBJ whole genome shotgun (WGS) entry which is preliminary data.</text>
</comment>
<dbReference type="SUPFAM" id="SSF56112">
    <property type="entry name" value="Protein kinase-like (PK-like)"/>
    <property type="match status" value="1"/>
</dbReference>
<evidence type="ECO:0000313" key="3">
    <source>
        <dbReference type="Proteomes" id="UP000282312"/>
    </source>
</evidence>
<dbReference type="AlphaFoldDB" id="A0A3N9WN81"/>
<dbReference type="Proteomes" id="UP000282312">
    <property type="component" value="Unassembled WGS sequence"/>
</dbReference>
<dbReference type="OrthoDB" id="3723194at2"/>
<dbReference type="InterPro" id="IPR002575">
    <property type="entry name" value="Aminoglycoside_PTrfase"/>
</dbReference>
<accession>A0A3N9WN81</accession>
<sequence>MFVEARTRPALAEVCRRLDMSDANAVLLRHHTNAVYAVGDVVVKIAPAEFGLERARAVVAVVRWLADQGFPTVGLSSRLPQPLLVGEHAVTVWQRLDPAHDTPVTTAELGGLLRRLHALPAPPVSLPTLEPVDSIRRSLARSTILTARDRHLLLERLEPLATRWLETSFPRGASLIQSDPQTRNALRRFDGTPVLADWDGAVVGPREWDLATVAVHCRRFTPPGTAAFSDFSVAYGWDVTSWPGFEAVCELRELQMIATNARKARPGTEAEAEVLHRIGALRRSDQDLAKWHIL</sequence>
<protein>
    <submittedName>
        <fullName evidence="2">Aminoglycoside phosphotransferase</fullName>
    </submittedName>
</protein>
<feature type="domain" description="Aminoglycoside phosphotransferase" evidence="1">
    <location>
        <begin position="32"/>
        <end position="236"/>
    </location>
</feature>
<dbReference type="EMBL" id="QGSZ01000361">
    <property type="protein sequence ID" value="RQW95396.1"/>
    <property type="molecule type" value="Genomic_DNA"/>
</dbReference>
<dbReference type="InterPro" id="IPR011009">
    <property type="entry name" value="Kinase-like_dom_sf"/>
</dbReference>
<dbReference type="Gene3D" id="3.90.1200.10">
    <property type="match status" value="1"/>
</dbReference>
<proteinExistence type="predicted"/>
<dbReference type="RefSeq" id="WP_124777980.1">
    <property type="nucleotide sequence ID" value="NZ_QGSZ01000361.1"/>
</dbReference>
<dbReference type="Pfam" id="PF01636">
    <property type="entry name" value="APH"/>
    <property type="match status" value="1"/>
</dbReference>
<gene>
    <name evidence="2" type="ORF">DLJ59_32955</name>
</gene>
<evidence type="ECO:0000259" key="1">
    <source>
        <dbReference type="Pfam" id="PF01636"/>
    </source>
</evidence>
<name>A0A3N9WN81_9ACTN</name>
<reference evidence="2 3" key="1">
    <citation type="submission" date="2018-05" db="EMBL/GenBank/DDBJ databases">
        <title>Micromonospora from Atacama Desert.</title>
        <authorList>
            <person name="Carro L."/>
            <person name="Goodfellow M."/>
            <person name="Klenk H.-P."/>
        </authorList>
    </citation>
    <scope>NUCLEOTIDE SEQUENCE [LARGE SCALE GENOMIC DNA]</scope>
    <source>
        <strain evidence="2 3">LB39</strain>
    </source>
</reference>
<evidence type="ECO:0000313" key="2">
    <source>
        <dbReference type="EMBL" id="RQW95396.1"/>
    </source>
</evidence>
<keyword evidence="2" id="KW-0808">Transferase</keyword>
<keyword evidence="3" id="KW-1185">Reference proteome</keyword>
<organism evidence="2 3">
    <name type="scientific">Micromonospora inaquosa</name>
    <dbReference type="NCBI Taxonomy" id="2203716"/>
    <lineage>
        <taxon>Bacteria</taxon>
        <taxon>Bacillati</taxon>
        <taxon>Actinomycetota</taxon>
        <taxon>Actinomycetes</taxon>
        <taxon>Micromonosporales</taxon>
        <taxon>Micromonosporaceae</taxon>
        <taxon>Micromonospora</taxon>
    </lineage>
</organism>